<keyword evidence="1" id="KW-1133">Transmembrane helix</keyword>
<feature type="transmembrane region" description="Helical" evidence="1">
    <location>
        <begin position="25"/>
        <end position="44"/>
    </location>
</feature>
<dbReference type="KEGG" id="lfp:Y981_06745"/>
<dbReference type="EMBL" id="CP007243">
    <property type="protein sequence ID" value="AIA30568.1"/>
    <property type="molecule type" value="Genomic_DNA"/>
</dbReference>
<gene>
    <name evidence="2" type="ORF">Y981_06745</name>
</gene>
<dbReference type="NCBIfam" id="TIGR02532">
    <property type="entry name" value="IV_pilin_GFxxxE"/>
    <property type="match status" value="1"/>
</dbReference>
<dbReference type="PROSITE" id="PS00409">
    <property type="entry name" value="PROKAR_NTER_METHYL"/>
    <property type="match status" value="1"/>
</dbReference>
<keyword evidence="1" id="KW-0812">Transmembrane</keyword>
<dbReference type="AlphaFoldDB" id="A0A059XUN6"/>
<evidence type="ECO:0000313" key="2">
    <source>
        <dbReference type="EMBL" id="AIA30568.1"/>
    </source>
</evidence>
<organism evidence="2 3">
    <name type="scientific">Leptospirillum ferriphilum YSK</name>
    <dbReference type="NCBI Taxonomy" id="1441628"/>
    <lineage>
        <taxon>Bacteria</taxon>
        <taxon>Pseudomonadati</taxon>
        <taxon>Nitrospirota</taxon>
        <taxon>Nitrospiria</taxon>
        <taxon>Nitrospirales</taxon>
        <taxon>Nitrospiraceae</taxon>
        <taxon>Leptospirillum</taxon>
    </lineage>
</organism>
<dbReference type="HOGENOM" id="CLU_118067_0_0_0"/>
<reference evidence="3" key="1">
    <citation type="submission" date="2014-02" db="EMBL/GenBank/DDBJ databases">
        <title>Complete genome sequence and comparative genomic analysis of the nitrogen-fixing bacterium Leptospirillum ferriphilum YSK.</title>
        <authorList>
            <person name="Guo X."/>
            <person name="Yin H."/>
            <person name="Liang Y."/>
            <person name="Hu Q."/>
            <person name="Ma L."/>
            <person name="Xiao Y."/>
            <person name="Zhang X."/>
            <person name="Qiu G."/>
            <person name="Liu X."/>
        </authorList>
    </citation>
    <scope>NUCLEOTIDE SEQUENCE [LARGE SCALE GENOMIC DNA]</scope>
    <source>
        <strain evidence="3">YSK</strain>
    </source>
</reference>
<evidence type="ECO:0000256" key="1">
    <source>
        <dbReference type="SAM" id="Phobius"/>
    </source>
</evidence>
<reference evidence="2 3" key="2">
    <citation type="journal article" date="2015" name="Biomed. Res. Int.">
        <title>Effects of Arsenite Resistance on the Growth and Functional Gene Expression of Leptospirillum ferriphilum and Acidithiobacillus thiooxidans in Pure Culture and Coculture.</title>
        <authorList>
            <person name="Jiang H."/>
            <person name="Liang Y."/>
            <person name="Yin H."/>
            <person name="Xiao Y."/>
            <person name="Guo X."/>
            <person name="Xu Y."/>
            <person name="Hu Q."/>
            <person name="Liu H."/>
            <person name="Liu X."/>
        </authorList>
    </citation>
    <scope>NUCLEOTIDE SEQUENCE [LARGE SCALE GENOMIC DNA]</scope>
    <source>
        <strain evidence="2 3">YSK</strain>
    </source>
</reference>
<keyword evidence="1" id="KW-0472">Membrane</keyword>
<evidence type="ECO:0000313" key="3">
    <source>
        <dbReference type="Proteomes" id="UP000027059"/>
    </source>
</evidence>
<proteinExistence type="predicted"/>
<dbReference type="InterPro" id="IPR012902">
    <property type="entry name" value="N_methyl_site"/>
</dbReference>
<keyword evidence="3" id="KW-1185">Reference proteome</keyword>
<evidence type="ECO:0008006" key="4">
    <source>
        <dbReference type="Google" id="ProtNLM"/>
    </source>
</evidence>
<dbReference type="Proteomes" id="UP000027059">
    <property type="component" value="Chromosome"/>
</dbReference>
<name>A0A059XUN6_9BACT</name>
<protein>
    <recommendedName>
        <fullName evidence="4">Prepilin-type N-terminal cleavage/methylation domain-containing protein</fullName>
    </recommendedName>
</protein>
<sequence length="205" mass="22844">MRLIPLQRFTLSFNRQKYSLQEGGFTLLEILVVLFLIVLIASLIGPKLVLKKNPGLKDISRKIVTESRLLYWEAVSSQKMIRLYYNLEKGTVTAVQIEPNGQKKTLESTGVRPWKMPSRCHFDRIITLHQGKVDSGKTFTQFFPTGAVEPTTIHLSSLHDRSMTLVFSPLNGKVHVYKGDVHKQHIPPLVPGIPGGGASPFIGGG</sequence>
<accession>A0A059XUN6</accession>